<keyword evidence="3" id="KW-1185">Reference proteome</keyword>
<dbReference type="EMBL" id="NWMW01000002">
    <property type="protein sequence ID" value="PCD02753.1"/>
    <property type="molecule type" value="Genomic_DNA"/>
</dbReference>
<name>A0A2A4B0N9_9SPHN</name>
<accession>A0A2A4B0N9</accession>
<sequence length="223" mass="24128">MAVGSEDAVIAAQIFLDGFRLGGRFDDDELHGGEMVPYVYARGWGAGTVGVNPSIVDPKRRQQSQAVNPTRGRVASVTAMLPPIASYARLIGEHAEIAARAARLTAATIDSDPVEVRDALDELADALVDHLATEDREVHPRLMTARDGATRWAAEAARQRYETLADDWIALIGHWTTPRIAADHNGFASASAVLIARLHDRIREEDDLLYPAALATGQMALRG</sequence>
<gene>
    <name evidence="2" type="ORF">COC42_10370</name>
</gene>
<evidence type="ECO:0000313" key="2">
    <source>
        <dbReference type="EMBL" id="PCD02753.1"/>
    </source>
</evidence>
<dbReference type="OrthoDB" id="7203877at2"/>
<proteinExistence type="predicted"/>
<dbReference type="Pfam" id="PF01814">
    <property type="entry name" value="Hemerythrin"/>
    <property type="match status" value="1"/>
</dbReference>
<evidence type="ECO:0000313" key="3">
    <source>
        <dbReference type="Proteomes" id="UP000218366"/>
    </source>
</evidence>
<feature type="domain" description="Hemerythrin-like" evidence="1">
    <location>
        <begin position="88"/>
        <end position="213"/>
    </location>
</feature>
<dbReference type="Proteomes" id="UP000218366">
    <property type="component" value="Unassembled WGS sequence"/>
</dbReference>
<protein>
    <recommendedName>
        <fullName evidence="1">Hemerythrin-like domain-containing protein</fullName>
    </recommendedName>
</protein>
<organism evidence="2 3">
    <name type="scientific">Sphingomonas spermidinifaciens</name>
    <dbReference type="NCBI Taxonomy" id="1141889"/>
    <lineage>
        <taxon>Bacteria</taxon>
        <taxon>Pseudomonadati</taxon>
        <taxon>Pseudomonadota</taxon>
        <taxon>Alphaproteobacteria</taxon>
        <taxon>Sphingomonadales</taxon>
        <taxon>Sphingomonadaceae</taxon>
        <taxon>Sphingomonas</taxon>
    </lineage>
</organism>
<dbReference type="InterPro" id="IPR012312">
    <property type="entry name" value="Hemerythrin-like"/>
</dbReference>
<reference evidence="2 3" key="1">
    <citation type="submission" date="2017-09" db="EMBL/GenBank/DDBJ databases">
        <title>Sphingomonas spermidinifaciens 9NM-10, whole genome shotgun sequence.</title>
        <authorList>
            <person name="Feng G."/>
            <person name="Zhu H."/>
        </authorList>
    </citation>
    <scope>NUCLEOTIDE SEQUENCE [LARGE SCALE GENOMIC DNA]</scope>
    <source>
        <strain evidence="2 3">9NM-10</strain>
    </source>
</reference>
<comment type="caution">
    <text evidence="2">The sequence shown here is derived from an EMBL/GenBank/DDBJ whole genome shotgun (WGS) entry which is preliminary data.</text>
</comment>
<dbReference type="AlphaFoldDB" id="A0A2A4B0N9"/>
<evidence type="ECO:0000259" key="1">
    <source>
        <dbReference type="Pfam" id="PF01814"/>
    </source>
</evidence>